<sequence>MRAPPPVKAASARRARASDLDTPAAPRHGIAAARRANAARPARTCGGAKGQADTAG</sequence>
<gene>
    <name evidence="2" type="ORF">BURPS1710A_A3272</name>
</gene>
<evidence type="ECO:0000256" key="1">
    <source>
        <dbReference type="SAM" id="MobiDB-lite"/>
    </source>
</evidence>
<name>A0A0E1VXS8_BURPE</name>
<proteinExistence type="predicted"/>
<dbReference type="Proteomes" id="UP000001812">
    <property type="component" value="Chromosome II"/>
</dbReference>
<dbReference type="AlphaFoldDB" id="A0A0E1VXS8"/>
<feature type="compositionally biased region" description="Low complexity" evidence="1">
    <location>
        <begin position="31"/>
        <end position="43"/>
    </location>
</feature>
<dbReference type="EMBL" id="CM000833">
    <property type="protein sequence ID" value="EET04949.1"/>
    <property type="molecule type" value="Genomic_DNA"/>
</dbReference>
<reference evidence="2" key="1">
    <citation type="submission" date="2009-05" db="EMBL/GenBank/DDBJ databases">
        <authorList>
            <person name="Harkins D.M."/>
            <person name="DeShazer D."/>
            <person name="Woods D.E."/>
            <person name="Brinkac L.M."/>
            <person name="Brown K.A."/>
            <person name="Hung G.C."/>
            <person name="Tuanyok A."/>
            <person name="Zhang B."/>
            <person name="Nierman W.C."/>
        </authorList>
    </citation>
    <scope>NUCLEOTIDE SEQUENCE [LARGE SCALE GENOMIC DNA]</scope>
    <source>
        <strain evidence="2">1710a</strain>
    </source>
</reference>
<organism evidence="2">
    <name type="scientific">Burkholderia pseudomallei 1710a</name>
    <dbReference type="NCBI Taxonomy" id="320371"/>
    <lineage>
        <taxon>Bacteria</taxon>
        <taxon>Pseudomonadati</taxon>
        <taxon>Pseudomonadota</taxon>
        <taxon>Betaproteobacteria</taxon>
        <taxon>Burkholderiales</taxon>
        <taxon>Burkholderiaceae</taxon>
        <taxon>Burkholderia</taxon>
        <taxon>pseudomallei group</taxon>
    </lineage>
</organism>
<evidence type="ECO:0000313" key="2">
    <source>
        <dbReference type="EMBL" id="EET04949.1"/>
    </source>
</evidence>
<dbReference type="HOGENOM" id="CLU_3005356_0_0_4"/>
<accession>A0A0E1VXS8</accession>
<protein>
    <submittedName>
        <fullName evidence="2">Uncharacterized protein</fullName>
    </submittedName>
</protein>
<feature type="region of interest" description="Disordered" evidence="1">
    <location>
        <begin position="1"/>
        <end position="56"/>
    </location>
</feature>